<organism evidence="3 4">
    <name type="scientific">Leersia perrieri</name>
    <dbReference type="NCBI Taxonomy" id="77586"/>
    <lineage>
        <taxon>Eukaryota</taxon>
        <taxon>Viridiplantae</taxon>
        <taxon>Streptophyta</taxon>
        <taxon>Embryophyta</taxon>
        <taxon>Tracheophyta</taxon>
        <taxon>Spermatophyta</taxon>
        <taxon>Magnoliopsida</taxon>
        <taxon>Liliopsida</taxon>
        <taxon>Poales</taxon>
        <taxon>Poaceae</taxon>
        <taxon>BOP clade</taxon>
        <taxon>Oryzoideae</taxon>
        <taxon>Oryzeae</taxon>
        <taxon>Oryzinae</taxon>
        <taxon>Leersia</taxon>
    </lineage>
</organism>
<dbReference type="Gramene" id="LPERR01G03470.4">
    <property type="protein sequence ID" value="LPERR01G03470.4"/>
    <property type="gene ID" value="LPERR01G03470"/>
</dbReference>
<evidence type="ECO:0000256" key="2">
    <source>
        <dbReference type="SAM" id="SignalP"/>
    </source>
</evidence>
<dbReference type="Proteomes" id="UP000032180">
    <property type="component" value="Chromosome 1"/>
</dbReference>
<proteinExistence type="predicted"/>
<dbReference type="AlphaFoldDB" id="A0A0D9UX02"/>
<name>A0A0D9UX02_9ORYZ</name>
<evidence type="ECO:0000256" key="1">
    <source>
        <dbReference type="SAM" id="MobiDB-lite"/>
    </source>
</evidence>
<evidence type="ECO:0000313" key="4">
    <source>
        <dbReference type="Proteomes" id="UP000032180"/>
    </source>
</evidence>
<keyword evidence="2" id="KW-0732">Signal</keyword>
<reference evidence="3" key="3">
    <citation type="submission" date="2015-04" db="UniProtKB">
        <authorList>
            <consortium name="EnsemblPlants"/>
        </authorList>
    </citation>
    <scope>IDENTIFICATION</scope>
</reference>
<feature type="signal peptide" evidence="2">
    <location>
        <begin position="1"/>
        <end position="25"/>
    </location>
</feature>
<reference evidence="4" key="2">
    <citation type="submission" date="2013-12" db="EMBL/GenBank/DDBJ databases">
        <authorList>
            <person name="Yu Y."/>
            <person name="Lee S."/>
            <person name="de Baynast K."/>
            <person name="Wissotski M."/>
            <person name="Liu L."/>
            <person name="Talag J."/>
            <person name="Goicoechea J."/>
            <person name="Angelova A."/>
            <person name="Jetty R."/>
            <person name="Kudrna D."/>
            <person name="Golser W."/>
            <person name="Rivera L."/>
            <person name="Zhang J."/>
            <person name="Wing R."/>
        </authorList>
    </citation>
    <scope>NUCLEOTIDE SEQUENCE</scope>
</reference>
<dbReference type="HOGENOM" id="CLU_1157859_0_0_1"/>
<feature type="compositionally biased region" description="Basic residues" evidence="1">
    <location>
        <begin position="202"/>
        <end position="213"/>
    </location>
</feature>
<reference evidence="3 4" key="1">
    <citation type="submission" date="2012-08" db="EMBL/GenBank/DDBJ databases">
        <title>Oryza genome evolution.</title>
        <authorList>
            <person name="Wing R.A."/>
        </authorList>
    </citation>
    <scope>NUCLEOTIDE SEQUENCE</scope>
</reference>
<protein>
    <submittedName>
        <fullName evidence="3">Uncharacterized protein</fullName>
    </submittedName>
</protein>
<sequence length="240" mass="26047">MGVAADISCSPVVLLFFSLTRISSSTSLAAAGEILASHSRKSASTSAASVSSPSRFIPLAITLYMYSSTSQPPTLTAASYTLHAARPLPFATNARTSRVSLYTSSSPSTNPRRLSFSSRNASTSAAARARDQWPWRWSSAMAARRSALRRRPRVEEAAAAVAAEDGERSEAVRRLRDCTARIASVERERPRWSGPRLSRGPHVMRPRAPRRGRAGWEVGVRCGRERRDAMGGGERRESGS</sequence>
<accession>A0A0D9UX02</accession>
<feature type="region of interest" description="Disordered" evidence="1">
    <location>
        <begin position="101"/>
        <end position="121"/>
    </location>
</feature>
<keyword evidence="4" id="KW-1185">Reference proteome</keyword>
<dbReference type="EnsemblPlants" id="LPERR01G03470.4">
    <property type="protein sequence ID" value="LPERR01G03470.4"/>
    <property type="gene ID" value="LPERR01G03470"/>
</dbReference>
<feature type="chain" id="PRO_5002347120" evidence="2">
    <location>
        <begin position="26"/>
        <end position="240"/>
    </location>
</feature>
<evidence type="ECO:0000313" key="3">
    <source>
        <dbReference type="EnsemblPlants" id="LPERR01G03470.4"/>
    </source>
</evidence>
<feature type="compositionally biased region" description="Polar residues" evidence="1">
    <location>
        <begin position="101"/>
        <end position="112"/>
    </location>
</feature>
<feature type="region of interest" description="Disordered" evidence="1">
    <location>
        <begin position="191"/>
        <end position="214"/>
    </location>
</feature>